<dbReference type="Proteomes" id="UP000280008">
    <property type="component" value="Unassembled WGS sequence"/>
</dbReference>
<name>A0A495IC17_9MICO</name>
<protein>
    <submittedName>
        <fullName evidence="3">Peptidoglycan/LPS O-acetylase OafA/YrhL</fullName>
    </submittedName>
</protein>
<accession>A0A495IC17</accession>
<dbReference type="Pfam" id="PF01757">
    <property type="entry name" value="Acyl_transf_3"/>
    <property type="match status" value="1"/>
</dbReference>
<dbReference type="GO" id="GO:0016747">
    <property type="term" value="F:acyltransferase activity, transferring groups other than amino-acyl groups"/>
    <property type="evidence" value="ECO:0007669"/>
    <property type="project" value="InterPro"/>
</dbReference>
<dbReference type="PANTHER" id="PTHR23028">
    <property type="entry name" value="ACETYLTRANSFERASE"/>
    <property type="match status" value="1"/>
</dbReference>
<dbReference type="EMBL" id="RBKS01000001">
    <property type="protein sequence ID" value="RKR73544.1"/>
    <property type="molecule type" value="Genomic_DNA"/>
</dbReference>
<feature type="transmembrane region" description="Helical" evidence="1">
    <location>
        <begin position="282"/>
        <end position="303"/>
    </location>
</feature>
<comment type="caution">
    <text evidence="3">The sequence shown here is derived from an EMBL/GenBank/DDBJ whole genome shotgun (WGS) entry which is preliminary data.</text>
</comment>
<evidence type="ECO:0000313" key="4">
    <source>
        <dbReference type="Proteomes" id="UP000280008"/>
    </source>
</evidence>
<keyword evidence="4" id="KW-1185">Reference proteome</keyword>
<feature type="transmembrane region" description="Helical" evidence="1">
    <location>
        <begin position="49"/>
        <end position="70"/>
    </location>
</feature>
<feature type="transmembrane region" description="Helical" evidence="1">
    <location>
        <begin position="315"/>
        <end position="337"/>
    </location>
</feature>
<feature type="transmembrane region" description="Helical" evidence="1">
    <location>
        <begin position="12"/>
        <end position="29"/>
    </location>
</feature>
<dbReference type="AlphaFoldDB" id="A0A495IC17"/>
<evidence type="ECO:0000256" key="1">
    <source>
        <dbReference type="SAM" id="Phobius"/>
    </source>
</evidence>
<feature type="transmembrane region" description="Helical" evidence="1">
    <location>
        <begin position="220"/>
        <end position="238"/>
    </location>
</feature>
<dbReference type="GO" id="GO:0000271">
    <property type="term" value="P:polysaccharide biosynthetic process"/>
    <property type="evidence" value="ECO:0007669"/>
    <property type="project" value="TreeGrafter"/>
</dbReference>
<reference evidence="3 4" key="1">
    <citation type="submission" date="2018-10" db="EMBL/GenBank/DDBJ databases">
        <title>Sequencing the genomes of 1000 actinobacteria strains.</title>
        <authorList>
            <person name="Klenk H.-P."/>
        </authorList>
    </citation>
    <scope>NUCLEOTIDE SEQUENCE [LARGE SCALE GENOMIC DNA]</scope>
    <source>
        <strain evidence="3 4">DSM 17894</strain>
    </source>
</reference>
<keyword evidence="1" id="KW-0812">Transmembrane</keyword>
<feature type="transmembrane region" description="Helical" evidence="1">
    <location>
        <begin position="165"/>
        <end position="185"/>
    </location>
</feature>
<gene>
    <name evidence="3" type="ORF">C8E83_0637</name>
</gene>
<evidence type="ECO:0000313" key="3">
    <source>
        <dbReference type="EMBL" id="RKR73544.1"/>
    </source>
</evidence>
<dbReference type="InterPro" id="IPR002656">
    <property type="entry name" value="Acyl_transf_3_dom"/>
</dbReference>
<dbReference type="PANTHER" id="PTHR23028:SF131">
    <property type="entry name" value="BLR2367 PROTEIN"/>
    <property type="match status" value="1"/>
</dbReference>
<feature type="transmembrane region" description="Helical" evidence="1">
    <location>
        <begin position="132"/>
        <end position="153"/>
    </location>
</feature>
<organism evidence="3 4">
    <name type="scientific">Frondihabitans australicus</name>
    <dbReference type="NCBI Taxonomy" id="386892"/>
    <lineage>
        <taxon>Bacteria</taxon>
        <taxon>Bacillati</taxon>
        <taxon>Actinomycetota</taxon>
        <taxon>Actinomycetes</taxon>
        <taxon>Micrococcales</taxon>
        <taxon>Microbacteriaceae</taxon>
        <taxon>Frondihabitans</taxon>
    </lineage>
</organism>
<dbReference type="GO" id="GO:0016020">
    <property type="term" value="C:membrane"/>
    <property type="evidence" value="ECO:0007669"/>
    <property type="project" value="TreeGrafter"/>
</dbReference>
<evidence type="ECO:0000259" key="2">
    <source>
        <dbReference type="Pfam" id="PF01757"/>
    </source>
</evidence>
<proteinExistence type="predicted"/>
<sequence>MARRGTLRTVQVLRALAAIMVVFAHLIGPDTLEGRLPGHVGFLDGLGRLGPAGVGLFFVISGVIMVLTTMDSGAGVVPARQFLLKRIVRIYPPYLVITAFLFAVSLVSPGAVDSSQAIRPDDVASFLLLPQLGFPLLLVGWTLVYEMYFYLVYTLAMLVKGRARGVVLVAWTAATFVLMELVPAGGNAYLNLARDPINLQFGLGALVGWLLATRKAVAPIVVASAGTLASVVVLVLAAESFPPISGGSSLGRSLLIGVPFAILVYGAVGLEERGLVRAPSVLSHLGDVSYSLYLTHVVVLGAIKRAVTGLDDQRLAVHLGLLVLALAAVVVVAEVFYRVVEKPLLSVLHHRLASALGRRMPPVLDERVPPAAA</sequence>
<feature type="transmembrane region" description="Helical" evidence="1">
    <location>
        <begin position="91"/>
        <end position="112"/>
    </location>
</feature>
<dbReference type="InterPro" id="IPR050879">
    <property type="entry name" value="Acyltransferase_3"/>
</dbReference>
<feature type="transmembrane region" description="Helical" evidence="1">
    <location>
        <begin position="250"/>
        <end position="270"/>
    </location>
</feature>
<feature type="domain" description="Acyltransferase 3" evidence="2">
    <location>
        <begin position="11"/>
        <end position="331"/>
    </location>
</feature>
<keyword evidence="1" id="KW-0472">Membrane</keyword>
<keyword evidence="1" id="KW-1133">Transmembrane helix</keyword>